<name>A0A0F9X7A6_9ZZZZ</name>
<organism evidence="1">
    <name type="scientific">marine sediment metagenome</name>
    <dbReference type="NCBI Taxonomy" id="412755"/>
    <lineage>
        <taxon>unclassified sequences</taxon>
        <taxon>metagenomes</taxon>
        <taxon>ecological metagenomes</taxon>
    </lineage>
</organism>
<dbReference type="AlphaFoldDB" id="A0A0F9X7A6"/>
<accession>A0A0F9X7A6</accession>
<comment type="caution">
    <text evidence="1">The sequence shown here is derived from an EMBL/GenBank/DDBJ whole genome shotgun (WGS) entry which is preliminary data.</text>
</comment>
<sequence>MTTALAIRPTPPVIEFRRCTGHCCDPVTIQAGPYYHLRRVFDGMVGDVEWIADNLIYVGWRSPANGGWVERGNHEYSCPHFDKRDRRCLIYGQGKRSLMCRTHPNYGRGPWKVCLHEGCTRRTMVLDMNTRGMPRWLFPDLWNEDWDRWVAFEEDVCRPEWGADAMPPGHDE</sequence>
<evidence type="ECO:0000313" key="1">
    <source>
        <dbReference type="EMBL" id="KKN87458.1"/>
    </source>
</evidence>
<proteinExistence type="predicted"/>
<protein>
    <submittedName>
        <fullName evidence="1">Uncharacterized protein</fullName>
    </submittedName>
</protein>
<dbReference type="EMBL" id="LAZR01000138">
    <property type="protein sequence ID" value="KKN87458.1"/>
    <property type="molecule type" value="Genomic_DNA"/>
</dbReference>
<gene>
    <name evidence="1" type="ORF">LCGC14_0259130</name>
</gene>
<reference evidence="1" key="1">
    <citation type="journal article" date="2015" name="Nature">
        <title>Complex archaea that bridge the gap between prokaryotes and eukaryotes.</title>
        <authorList>
            <person name="Spang A."/>
            <person name="Saw J.H."/>
            <person name="Jorgensen S.L."/>
            <person name="Zaremba-Niedzwiedzka K."/>
            <person name="Martijn J."/>
            <person name="Lind A.E."/>
            <person name="van Eijk R."/>
            <person name="Schleper C."/>
            <person name="Guy L."/>
            <person name="Ettema T.J."/>
        </authorList>
    </citation>
    <scope>NUCLEOTIDE SEQUENCE</scope>
</reference>